<keyword evidence="5 6" id="KW-0378">Hydrolase</keyword>
<dbReference type="PANTHER" id="PTHR43390">
    <property type="entry name" value="SIGNAL PEPTIDASE I"/>
    <property type="match status" value="1"/>
</dbReference>
<dbReference type="InterPro" id="IPR019533">
    <property type="entry name" value="Peptidase_S26"/>
</dbReference>
<dbReference type="EMBL" id="BAAAJX010000016">
    <property type="protein sequence ID" value="GAA1494353.1"/>
    <property type="molecule type" value="Genomic_DNA"/>
</dbReference>
<evidence type="ECO:0000313" key="9">
    <source>
        <dbReference type="Proteomes" id="UP001501742"/>
    </source>
</evidence>
<comment type="similarity">
    <text evidence="3 6">Belongs to the peptidase S26 family.</text>
</comment>
<keyword evidence="6" id="KW-0645">Protease</keyword>
<evidence type="ECO:0000256" key="6">
    <source>
        <dbReference type="RuleBase" id="RU362042"/>
    </source>
</evidence>
<dbReference type="EC" id="3.4.21.89" evidence="4 6"/>
<dbReference type="Gene3D" id="2.10.109.10">
    <property type="entry name" value="Umud Fragment, subunit A"/>
    <property type="match status" value="1"/>
</dbReference>
<dbReference type="Pfam" id="PF10502">
    <property type="entry name" value="Peptidase_S26"/>
    <property type="match status" value="1"/>
</dbReference>
<evidence type="ECO:0000256" key="2">
    <source>
        <dbReference type="ARBA" id="ARBA00004401"/>
    </source>
</evidence>
<dbReference type="PRINTS" id="PR00727">
    <property type="entry name" value="LEADERPTASE"/>
</dbReference>
<feature type="domain" description="Peptidase S26" evidence="7">
    <location>
        <begin position="6"/>
        <end position="198"/>
    </location>
</feature>
<dbReference type="SUPFAM" id="SSF51306">
    <property type="entry name" value="LexA/Signal peptidase"/>
    <property type="match status" value="1"/>
</dbReference>
<evidence type="ECO:0000256" key="5">
    <source>
        <dbReference type="ARBA" id="ARBA00022801"/>
    </source>
</evidence>
<comment type="catalytic activity">
    <reaction evidence="1 6">
        <text>Cleavage of hydrophobic, N-terminal signal or leader sequences from secreted and periplasmic proteins.</text>
        <dbReference type="EC" id="3.4.21.89"/>
    </reaction>
</comment>
<evidence type="ECO:0000259" key="7">
    <source>
        <dbReference type="Pfam" id="PF10502"/>
    </source>
</evidence>
<dbReference type="InterPro" id="IPR019758">
    <property type="entry name" value="Pept_S26A_signal_pept_1_CS"/>
</dbReference>
<dbReference type="PANTHER" id="PTHR43390:SF1">
    <property type="entry name" value="CHLOROPLAST PROCESSING PEPTIDASE"/>
    <property type="match status" value="1"/>
</dbReference>
<accession>A0ABP4K7V2</accession>
<evidence type="ECO:0000256" key="4">
    <source>
        <dbReference type="ARBA" id="ARBA00013208"/>
    </source>
</evidence>
<reference evidence="9" key="1">
    <citation type="journal article" date="2019" name="Int. J. Syst. Evol. Microbiol.">
        <title>The Global Catalogue of Microorganisms (GCM) 10K type strain sequencing project: providing services to taxonomists for standard genome sequencing and annotation.</title>
        <authorList>
            <consortium name="The Broad Institute Genomics Platform"/>
            <consortium name="The Broad Institute Genome Sequencing Center for Infectious Disease"/>
            <person name="Wu L."/>
            <person name="Ma J."/>
        </authorList>
    </citation>
    <scope>NUCLEOTIDE SEQUENCE [LARGE SCALE GENOMIC DNA]</scope>
    <source>
        <strain evidence="9">JCM 12140</strain>
    </source>
</reference>
<dbReference type="PROSITE" id="PS00761">
    <property type="entry name" value="SPASE_I_3"/>
    <property type="match status" value="1"/>
</dbReference>
<dbReference type="NCBIfam" id="TIGR02227">
    <property type="entry name" value="sigpep_I_bact"/>
    <property type="match status" value="1"/>
</dbReference>
<sequence>MLRFLRDLLVIVLAAILVSFLVKTFLVRSFWIPSGSMKNTLQIDDHVIVNERATIHRGDVVVFSDPGGWLDSAGSVEGRSAPPRSFVSDALSLVGLGSDGDDHLVKRVIGLPGDHVQCCNALGQMEVNGVPLSEPYVRKHAGEASSGTPFDVTVPAGKLWVMGDNRYESADSRAHQDLPSKGFVPEKAVVGRAVVISWPVQRWAAVNDYPSVFAGTERDQH</sequence>
<dbReference type="CDD" id="cd06530">
    <property type="entry name" value="S26_SPase_I"/>
    <property type="match status" value="1"/>
</dbReference>
<dbReference type="InterPro" id="IPR000223">
    <property type="entry name" value="Pept_S26A_signal_pept_1"/>
</dbReference>
<name>A0ABP4K7V2_9MICO</name>
<proteinExistence type="inferred from homology"/>
<dbReference type="Proteomes" id="UP001501742">
    <property type="component" value="Unassembled WGS sequence"/>
</dbReference>
<keyword evidence="9" id="KW-1185">Reference proteome</keyword>
<evidence type="ECO:0000313" key="8">
    <source>
        <dbReference type="EMBL" id="GAA1494353.1"/>
    </source>
</evidence>
<organism evidence="8 9">
    <name type="scientific">Curtobacterium herbarum</name>
    <dbReference type="NCBI Taxonomy" id="150122"/>
    <lineage>
        <taxon>Bacteria</taxon>
        <taxon>Bacillati</taxon>
        <taxon>Actinomycetota</taxon>
        <taxon>Actinomycetes</taxon>
        <taxon>Micrococcales</taxon>
        <taxon>Microbacteriaceae</taxon>
        <taxon>Curtobacterium</taxon>
    </lineage>
</organism>
<comment type="caution">
    <text evidence="8">The sequence shown here is derived from an EMBL/GenBank/DDBJ whole genome shotgun (WGS) entry which is preliminary data.</text>
</comment>
<evidence type="ECO:0000256" key="1">
    <source>
        <dbReference type="ARBA" id="ARBA00000677"/>
    </source>
</evidence>
<comment type="subcellular location">
    <subcellularLocation>
        <location evidence="2">Cell membrane</location>
        <topology evidence="2">Single-pass type II membrane protein</topology>
    </subcellularLocation>
    <subcellularLocation>
        <location evidence="6">Membrane</location>
        <topology evidence="6">Single-pass type II membrane protein</topology>
    </subcellularLocation>
</comment>
<dbReference type="InterPro" id="IPR036286">
    <property type="entry name" value="LexA/Signal_pep-like_sf"/>
</dbReference>
<evidence type="ECO:0000256" key="3">
    <source>
        <dbReference type="ARBA" id="ARBA00009370"/>
    </source>
</evidence>
<protein>
    <recommendedName>
        <fullName evidence="4 6">Signal peptidase I</fullName>
        <ecNumber evidence="4 6">3.4.21.89</ecNumber>
    </recommendedName>
</protein>
<gene>
    <name evidence="8" type="ORF">GCM10009627_26990</name>
</gene>